<dbReference type="Proteomes" id="UP000242699">
    <property type="component" value="Unassembled WGS sequence"/>
</dbReference>
<reference evidence="1 2" key="1">
    <citation type="journal article" date="2014" name="BMC Genomics">
        <title>Comparison of environmental and isolate Sulfobacillus genomes reveals diverse carbon, sulfur, nitrogen, and hydrogen metabolisms.</title>
        <authorList>
            <person name="Justice N.B."/>
            <person name="Norman A."/>
            <person name="Brown C.T."/>
            <person name="Singh A."/>
            <person name="Thomas B.C."/>
            <person name="Banfield J.F."/>
        </authorList>
    </citation>
    <scope>NUCLEOTIDE SEQUENCE [LARGE SCALE GENOMIC DNA]</scope>
    <source>
        <strain evidence="1">AMDSBA1</strain>
    </source>
</reference>
<evidence type="ECO:0000313" key="1">
    <source>
        <dbReference type="EMBL" id="PSR29600.1"/>
    </source>
</evidence>
<name>A0A2T2X524_9FIRM</name>
<gene>
    <name evidence="1" type="ORF">C7B43_08045</name>
</gene>
<comment type="caution">
    <text evidence="1">The sequence shown here is derived from an EMBL/GenBank/DDBJ whole genome shotgun (WGS) entry which is preliminary data.</text>
</comment>
<accession>A0A2T2X524</accession>
<proteinExistence type="predicted"/>
<dbReference type="AlphaFoldDB" id="A0A2T2X524"/>
<dbReference type="EMBL" id="PXYT01000015">
    <property type="protein sequence ID" value="PSR29600.1"/>
    <property type="molecule type" value="Genomic_DNA"/>
</dbReference>
<evidence type="ECO:0000313" key="2">
    <source>
        <dbReference type="Proteomes" id="UP000242699"/>
    </source>
</evidence>
<protein>
    <submittedName>
        <fullName evidence="1">Uncharacterized protein</fullName>
    </submittedName>
</protein>
<organism evidence="1 2">
    <name type="scientific">Sulfobacillus benefaciens</name>
    <dbReference type="NCBI Taxonomy" id="453960"/>
    <lineage>
        <taxon>Bacteria</taxon>
        <taxon>Bacillati</taxon>
        <taxon>Bacillota</taxon>
        <taxon>Clostridia</taxon>
        <taxon>Eubacteriales</taxon>
        <taxon>Clostridiales Family XVII. Incertae Sedis</taxon>
        <taxon>Sulfobacillus</taxon>
    </lineage>
</organism>
<sequence length="95" mass="10401">MSEDNGAWRGNLKPTGEGTGVAEYFAVPVTLFESHRRLATPAPGLGEPFKAFCVCWAADAGETPFAIDIKHFFDEFSVSRVGVGLFHARRSMHKT</sequence>